<evidence type="ECO:0000256" key="13">
    <source>
        <dbReference type="ARBA" id="ARBA00023136"/>
    </source>
</evidence>
<evidence type="ECO:0000256" key="16">
    <source>
        <dbReference type="SAM" id="MobiDB-lite"/>
    </source>
</evidence>
<dbReference type="PANTHER" id="PTHR12317">
    <property type="entry name" value="DIACYLGLYCEROL O-ACYLTRANSFERASE"/>
    <property type="match status" value="1"/>
</dbReference>
<evidence type="ECO:0000256" key="9">
    <source>
        <dbReference type="ARBA" id="ARBA00022798"/>
    </source>
</evidence>
<keyword evidence="6" id="KW-0444">Lipid biosynthesis</keyword>
<feature type="transmembrane region" description="Helical" evidence="17">
    <location>
        <begin position="67"/>
        <end position="86"/>
    </location>
</feature>
<name>A0A163KR70_ABSGL</name>
<organism evidence="18">
    <name type="scientific">Absidia glauca</name>
    <name type="common">Pin mould</name>
    <dbReference type="NCBI Taxonomy" id="4829"/>
    <lineage>
        <taxon>Eukaryota</taxon>
        <taxon>Fungi</taxon>
        <taxon>Fungi incertae sedis</taxon>
        <taxon>Mucoromycota</taxon>
        <taxon>Mucoromycotina</taxon>
        <taxon>Mucoromycetes</taxon>
        <taxon>Mucorales</taxon>
        <taxon>Cunninghamellaceae</taxon>
        <taxon>Absidia</taxon>
    </lineage>
</organism>
<evidence type="ECO:0000256" key="2">
    <source>
        <dbReference type="ARBA" id="ARBA00004771"/>
    </source>
</evidence>
<evidence type="ECO:0000256" key="7">
    <source>
        <dbReference type="ARBA" id="ARBA00022679"/>
    </source>
</evidence>
<comment type="catalytic activity">
    <reaction evidence="15">
        <text>an acyl-CoA + a 1,2-diacyl-sn-glycerol = a triacyl-sn-glycerol + CoA</text>
        <dbReference type="Rhea" id="RHEA:10868"/>
        <dbReference type="ChEBI" id="CHEBI:17815"/>
        <dbReference type="ChEBI" id="CHEBI:57287"/>
        <dbReference type="ChEBI" id="CHEBI:58342"/>
        <dbReference type="ChEBI" id="CHEBI:64615"/>
        <dbReference type="EC" id="2.3.1.20"/>
    </reaction>
</comment>
<feature type="region of interest" description="Disordered" evidence="16">
    <location>
        <begin position="1"/>
        <end position="49"/>
    </location>
</feature>
<dbReference type="GO" id="GO:0006071">
    <property type="term" value="P:glycerol metabolic process"/>
    <property type="evidence" value="ECO:0007669"/>
    <property type="project" value="UniProtKB-KW"/>
</dbReference>
<evidence type="ECO:0000256" key="8">
    <source>
        <dbReference type="ARBA" id="ARBA00022692"/>
    </source>
</evidence>
<dbReference type="EMBL" id="LT551876">
    <property type="protein sequence ID" value="SAL97629.1"/>
    <property type="molecule type" value="Genomic_DNA"/>
</dbReference>
<dbReference type="InParanoid" id="A0A163KR70"/>
<keyword evidence="8 17" id="KW-0812">Transmembrane</keyword>
<evidence type="ECO:0000256" key="17">
    <source>
        <dbReference type="SAM" id="Phobius"/>
    </source>
</evidence>
<dbReference type="Proteomes" id="UP000078561">
    <property type="component" value="Unassembled WGS sequence"/>
</dbReference>
<accession>A0A163KR70</accession>
<evidence type="ECO:0000313" key="18">
    <source>
        <dbReference type="EMBL" id="SAL97629.1"/>
    </source>
</evidence>
<evidence type="ECO:0000256" key="1">
    <source>
        <dbReference type="ARBA" id="ARBA00004477"/>
    </source>
</evidence>
<keyword evidence="11 17" id="KW-1133">Transmembrane helix</keyword>
<gene>
    <name evidence="18" type="primary">ABSGL_03134.1 scaffold 4229</name>
</gene>
<sequence length="224" mass="25303">MSATPPNEKSPLPPLTPEKHATSELTPPPSEHGDSLASSTEPESSAKQEHHVRWAPLKIPLERRLQMLAMLIYISLLFICLSAFVYSLLIPLLWPVVIAYLTFASLVPTFSFGENDIYEQLDNDKGSTVWKVQKRMQQILGFTLPLFHARGVFNYDVGLMPFRHPIVTVVGKPISVPVLESGAEPTQDQILAVQSEYINELQAIYDKYKDTYAKDRIQELRIVE</sequence>
<keyword evidence="13 17" id="KW-0472">Membrane</keyword>
<dbReference type="GO" id="GO:0019432">
    <property type="term" value="P:triglyceride biosynthetic process"/>
    <property type="evidence" value="ECO:0007669"/>
    <property type="project" value="TreeGrafter"/>
</dbReference>
<reference evidence="18" key="1">
    <citation type="submission" date="2016-04" db="EMBL/GenBank/DDBJ databases">
        <authorList>
            <person name="Evans L.H."/>
            <person name="Alamgir A."/>
            <person name="Owens N."/>
            <person name="Weber N.D."/>
            <person name="Virtaneva K."/>
            <person name="Barbian K."/>
            <person name="Babar A."/>
            <person name="Rosenke K."/>
        </authorList>
    </citation>
    <scope>NUCLEOTIDE SEQUENCE [LARGE SCALE GENOMIC DNA]</scope>
    <source>
        <strain evidence="18">CBS 101.48</strain>
    </source>
</reference>
<comment type="pathway">
    <text evidence="2">Glycerolipid metabolism; triacylglycerol biosynthesis.</text>
</comment>
<evidence type="ECO:0000313" key="19">
    <source>
        <dbReference type="Proteomes" id="UP000078561"/>
    </source>
</evidence>
<comment type="subcellular location">
    <subcellularLocation>
        <location evidence="1">Endoplasmic reticulum membrane</location>
        <topology evidence="1">Multi-pass membrane protein</topology>
    </subcellularLocation>
</comment>
<evidence type="ECO:0000256" key="5">
    <source>
        <dbReference type="ARBA" id="ARBA00013244"/>
    </source>
</evidence>
<dbReference type="InterPro" id="IPR007130">
    <property type="entry name" value="DAGAT"/>
</dbReference>
<evidence type="ECO:0000256" key="4">
    <source>
        <dbReference type="ARBA" id="ARBA00005420"/>
    </source>
</evidence>
<evidence type="ECO:0000256" key="10">
    <source>
        <dbReference type="ARBA" id="ARBA00022824"/>
    </source>
</evidence>
<keyword evidence="7" id="KW-0808">Transferase</keyword>
<dbReference type="GO" id="GO:0005789">
    <property type="term" value="C:endoplasmic reticulum membrane"/>
    <property type="evidence" value="ECO:0007669"/>
    <property type="project" value="UniProtKB-SubCell"/>
</dbReference>
<keyword evidence="12" id="KW-0443">Lipid metabolism</keyword>
<comment type="pathway">
    <text evidence="3">Lipid metabolism.</text>
</comment>
<evidence type="ECO:0000256" key="3">
    <source>
        <dbReference type="ARBA" id="ARBA00005189"/>
    </source>
</evidence>
<keyword evidence="9" id="KW-0319">Glycerol metabolism</keyword>
<evidence type="ECO:0000256" key="15">
    <source>
        <dbReference type="ARBA" id="ARBA00048109"/>
    </source>
</evidence>
<protein>
    <recommendedName>
        <fullName evidence="5">diacylglycerol O-acyltransferase</fullName>
        <ecNumber evidence="5">2.3.1.20</ecNumber>
    </recommendedName>
</protein>
<keyword evidence="10" id="KW-0256">Endoplasmic reticulum</keyword>
<dbReference type="OrthoDB" id="2424886at2759"/>
<dbReference type="EC" id="2.3.1.20" evidence="5"/>
<feature type="transmembrane region" description="Helical" evidence="17">
    <location>
        <begin position="92"/>
        <end position="112"/>
    </location>
</feature>
<evidence type="ECO:0000256" key="6">
    <source>
        <dbReference type="ARBA" id="ARBA00022516"/>
    </source>
</evidence>
<dbReference type="STRING" id="4829.A0A163KR70"/>
<dbReference type="GO" id="GO:0004144">
    <property type="term" value="F:diacylglycerol O-acyltransferase activity"/>
    <property type="evidence" value="ECO:0007669"/>
    <property type="project" value="UniProtKB-EC"/>
</dbReference>
<keyword evidence="14" id="KW-0012">Acyltransferase</keyword>
<evidence type="ECO:0000256" key="14">
    <source>
        <dbReference type="ARBA" id="ARBA00023315"/>
    </source>
</evidence>
<evidence type="ECO:0000256" key="11">
    <source>
        <dbReference type="ARBA" id="ARBA00022989"/>
    </source>
</evidence>
<dbReference type="AlphaFoldDB" id="A0A163KR70"/>
<dbReference type="PANTHER" id="PTHR12317:SF0">
    <property type="entry name" value="ACYLTRANSFERASE"/>
    <property type="match status" value="1"/>
</dbReference>
<dbReference type="Pfam" id="PF03982">
    <property type="entry name" value="DAGAT"/>
    <property type="match status" value="1"/>
</dbReference>
<keyword evidence="19" id="KW-1185">Reference proteome</keyword>
<comment type="similarity">
    <text evidence="4">Belongs to the diacylglycerol acyltransferase family.</text>
</comment>
<proteinExistence type="inferred from homology"/>
<evidence type="ECO:0000256" key="12">
    <source>
        <dbReference type="ARBA" id="ARBA00023098"/>
    </source>
</evidence>